<organism evidence="2 3">
    <name type="scientific">Bacteroides acidifaciens</name>
    <dbReference type="NCBI Taxonomy" id="85831"/>
    <lineage>
        <taxon>Bacteria</taxon>
        <taxon>Pseudomonadati</taxon>
        <taxon>Bacteroidota</taxon>
        <taxon>Bacteroidia</taxon>
        <taxon>Bacteroidales</taxon>
        <taxon>Bacteroidaceae</taxon>
        <taxon>Bacteroides</taxon>
    </lineage>
</organism>
<feature type="chain" id="PRO_5018130470" description="RHS repeat protein" evidence="1">
    <location>
        <begin position="30"/>
        <end position="530"/>
    </location>
</feature>
<dbReference type="EMBL" id="RAZM01000120">
    <property type="protein sequence ID" value="RLT78352.1"/>
    <property type="molecule type" value="Genomic_DNA"/>
</dbReference>
<accession>A0A3L7Z018</accession>
<evidence type="ECO:0000313" key="2">
    <source>
        <dbReference type="EMBL" id="RLT78352.1"/>
    </source>
</evidence>
<comment type="caution">
    <text evidence="2">The sequence shown here is derived from an EMBL/GenBank/DDBJ whole genome shotgun (WGS) entry which is preliminary data.</text>
</comment>
<evidence type="ECO:0000256" key="1">
    <source>
        <dbReference type="SAM" id="SignalP"/>
    </source>
</evidence>
<dbReference type="Proteomes" id="UP000267159">
    <property type="component" value="Unassembled WGS sequence"/>
</dbReference>
<dbReference type="RefSeq" id="WP_121767445.1">
    <property type="nucleotide sequence ID" value="NZ_RAZM01000120.1"/>
</dbReference>
<feature type="signal peptide" evidence="1">
    <location>
        <begin position="1"/>
        <end position="29"/>
    </location>
</feature>
<reference evidence="2 3" key="1">
    <citation type="submission" date="2018-09" db="EMBL/GenBank/DDBJ databases">
        <title>Murine metabolic-syndrome-specific gut microbial biobank.</title>
        <authorList>
            <person name="Liu C."/>
        </authorList>
    </citation>
    <scope>NUCLEOTIDE SEQUENCE [LARGE SCALE GENOMIC DNA]</scope>
    <source>
        <strain evidence="2 3">0.1X-D8-26</strain>
    </source>
</reference>
<protein>
    <recommendedName>
        <fullName evidence="4">RHS repeat protein</fullName>
    </recommendedName>
</protein>
<keyword evidence="1" id="KW-0732">Signal</keyword>
<dbReference type="Gene3D" id="2.180.10.10">
    <property type="entry name" value="RHS repeat-associated core"/>
    <property type="match status" value="1"/>
</dbReference>
<dbReference type="AlphaFoldDB" id="A0A3L7Z018"/>
<evidence type="ECO:0000313" key="3">
    <source>
        <dbReference type="Proteomes" id="UP000267159"/>
    </source>
</evidence>
<name>A0A3L7Z018_9BACE</name>
<evidence type="ECO:0008006" key="4">
    <source>
        <dbReference type="Google" id="ProtNLM"/>
    </source>
</evidence>
<gene>
    <name evidence="2" type="ORF">D7Y07_19745</name>
</gene>
<sequence length="530" mass="60599">MMNTTTVYSMKKMKVLFITASLLTTPILAQNNIQDTPPFKSTRTTVHQAIQKDTAWVAGAVVDQIHFVRYDRNGRKIAENSLKPDGSADSKIIFVYDKDGNVVEEVIASIEKGGVSNVYQYHYDAQGRMDGKKKLNAQRTVVGIDTIIRNEAGLITQRIYAGVIYSLKEPKGRTYREAVNILYNDEGQVTEVIEESTLNSNGNPGNRKLQKKDTIPLKPYSEGKFARYKAPKSKRVDISYDQYGNWTKRIEYNGPNPEYIVMRAIEYAGTEDTDWKELLLQGKVKTLHQTSYIALPNGPDIINRGQKKGNFFICKFDRNGRKTMVSHFTDAGIPEGSTEYVYDANGNVEKEIEKLPNAKIESTSLLTYNDDGRVKSKSLMDANNEMLRKTIFRYDGEGNCIAELCFGKDGSKYSDIRKQYDPYGNLIMKQILVAPAEAKETEFQPITRIWNTKGRIVEEKIGTPENQRSYTYQYSTRGEVISGTEAVNNEPPVKFVYKFYNDKHGNWKKRIKFIDDKPVLYEEREYTYYE</sequence>
<proteinExistence type="predicted"/>